<dbReference type="Proteomes" id="UP000430345">
    <property type="component" value="Unassembled WGS sequence"/>
</dbReference>
<gene>
    <name evidence="1" type="ORF">GBZ86_08870</name>
</gene>
<dbReference type="OrthoDB" id="21834at2"/>
<protein>
    <recommendedName>
        <fullName evidence="3">CBM6 domain-containing protein</fullName>
    </recommendedName>
</protein>
<dbReference type="RefSeq" id="WP_152889809.1">
    <property type="nucleotide sequence ID" value="NZ_WHJC01000117.1"/>
</dbReference>
<dbReference type="EMBL" id="WHJC01000117">
    <property type="protein sequence ID" value="MPQ43869.1"/>
    <property type="molecule type" value="Genomic_DNA"/>
</dbReference>
<dbReference type="Gene3D" id="2.60.120.260">
    <property type="entry name" value="Galactose-binding domain-like"/>
    <property type="match status" value="11"/>
</dbReference>
<organism evidence="1 2">
    <name type="scientific">Clostridium tarantellae</name>
    <dbReference type="NCBI Taxonomy" id="39493"/>
    <lineage>
        <taxon>Bacteria</taxon>
        <taxon>Bacillati</taxon>
        <taxon>Bacillota</taxon>
        <taxon>Clostridia</taxon>
        <taxon>Eubacteriales</taxon>
        <taxon>Clostridiaceae</taxon>
        <taxon>Clostridium</taxon>
    </lineage>
</organism>
<keyword evidence="2" id="KW-1185">Reference proteome</keyword>
<reference evidence="1 2" key="1">
    <citation type="submission" date="2019-10" db="EMBL/GenBank/DDBJ databases">
        <title>The Genome Sequence of Clostridium tarantellae Isolated from Fish Brain.</title>
        <authorList>
            <person name="Bano L."/>
            <person name="Kiel M."/>
            <person name="Sales G."/>
            <person name="Doxey A.C."/>
            <person name="Mansfield M.J."/>
            <person name="Schiavone M."/>
            <person name="Rossetto O."/>
            <person name="Pirazzini M."/>
            <person name="Dobrindt U."/>
            <person name="Montecucco C."/>
        </authorList>
    </citation>
    <scope>NUCLEOTIDE SEQUENCE [LARGE SCALE GENOMIC DNA]</scope>
    <source>
        <strain evidence="1 2">DSM 3997</strain>
    </source>
</reference>
<accession>A0A6I1MUH0</accession>
<dbReference type="InterPro" id="IPR008979">
    <property type="entry name" value="Galactose-bd-like_sf"/>
</dbReference>
<sequence>MITNNMFSTNYNPTLGTLLNGAYVNITTNLVEGIGGTMDGLVEVSLNVENEGKYNLSLNYLSPYSNSSLVIDTNDSNSQDVYFILQTTGSGIENIQIFNTVVHLKSGINKVKFHGNGVDVGPSIGTFNLEFIESTNTETNILNDTSTSVFSAGPSYNSINYDLALGYLFNGARINTSNNFVENLGGISDGSAEILLNVDKDGQYNLSIKYLTPYNFTTLKIDINGFDSQNIYYFPSTFGATAEDAQIFNIAVDLISGNNLIKFHGDGVNNSPNIGQVTVELIAAKISSILSSSTPLITNYDAVLGTFSNGASVNESTNFVDNIGGPMDGSVEVPLSVDKYGEYNLEFKYLAPLDNSALKIDVNDVVSDEVYFIPQTIGNTLSSAKTFITAVTLRPGNNKVKFHGNGVDIAPSIGTFTLNPVGASSENISTSVFSTGDNTLVTNYNATLGTFFNGASVNMTTNFVGNIGGPIDGAIEVPLTVNKEGEYNLELKYLSPFDNTALKIDVNDIVSDEVYFIPRTAGSTIDYVENFKLIINLKAGTNKIRFHGNGLDMAPSIGTFTVTPISVVNDTTSVFSTNPNILVKNYDASLGTLSNGSYVNAVTNFVDNLGGQFDGAVEVPLSIDKTGEYNLEFKYLAYDNTRLKLNINGIDLENNFFVAKTRGVTLNDVQLYNLVITLNAGINIIKFHGNGIDMAPSIGSFSINFINEILDNSTSPFGATPSKSEMVYDTTLGTIEGKASVVNNATKMLDNIGGVNMGASTVNVAVESDGMYSLDLNYLSPNGISKLKIDVNDFATTTIYSLEKTDGMTVKDIKSFETTLNLNKGTNKLKFYGEESNTKLSIGKFTIKPYTMVDIKVYNANTGSLVNGAVINKNTKFVDNIGGKLEGATKIPIAVDNKGKYNLAINYLSPGADNTIKITINDITTLTTPLVKTMGASSSSAKIANILVELNKGNNMIKISGEKSNKAFSVGVFTLLLKEIVNDIMNTGVLYDISTATLANGASLNKTTKFVENIGGKTMGTAELTIDIPNNGPYYLDLNYLSPSGDSSLKIDVNNKNTGTIYHMEKTPSNNMSDVKVYNIPLDLLSGKYSIKFYGDETNASPNLGNFSITPITIINEATIPIMPTSTLSKEYSLEKGKLSNGAIINTTTKFIENLGGQNDGAVEITTITIPMEDTYMLAFYYLSPNGDSSLQISINDIDTGESYTLAQTDSENMEDMLLFMEILTLNKGVNRVYFHGDGSDDGPSFEKITLTPIKVEKVSSKETTSVFSMEESSALITNYDTALGILANGARINEITSFVDNIGGVSDGESEIILTVYDGGIYNLNLKYLSPYENTILKIMVNDVDSDKDYVIPETLGANIEDAKIFNTTINLTEGKNLIKFHGNKINNGPSLSTFVIQLVEPTNNLPLDANAQALITDYDLALGILSNGAVVNKETNFVDNLGGTSDGAVQLTLTVDKEGLYRLDVVYLSIYGSSILKFDLNGVSSEDRYFIPQTQLYDAENLNVFSVNIDLLAGENIIKFHGDGIEIAPSIGPCMLTPLTN</sequence>
<comment type="caution">
    <text evidence="1">The sequence shown here is derived from an EMBL/GenBank/DDBJ whole genome shotgun (WGS) entry which is preliminary data.</text>
</comment>
<name>A0A6I1MUH0_9CLOT</name>
<dbReference type="SUPFAM" id="SSF49785">
    <property type="entry name" value="Galactose-binding domain-like"/>
    <property type="match status" value="1"/>
</dbReference>
<proteinExistence type="predicted"/>
<evidence type="ECO:0008006" key="3">
    <source>
        <dbReference type="Google" id="ProtNLM"/>
    </source>
</evidence>
<evidence type="ECO:0000313" key="1">
    <source>
        <dbReference type="EMBL" id="MPQ43869.1"/>
    </source>
</evidence>
<evidence type="ECO:0000313" key="2">
    <source>
        <dbReference type="Proteomes" id="UP000430345"/>
    </source>
</evidence>